<dbReference type="InterPro" id="IPR008554">
    <property type="entry name" value="Glutaredoxin-like"/>
</dbReference>
<sequence>MSGCEITVITRADCGLCTAAEAVVAAVAASRPVTVATVDVDADPELRAKYDWDVPVVLVDGRQVGFHRIDRARLERAVDSRLAARRA</sequence>
<dbReference type="InterPro" id="IPR036249">
    <property type="entry name" value="Thioredoxin-like_sf"/>
</dbReference>
<protein>
    <submittedName>
        <fullName evidence="1">Glutaredoxin family protein</fullName>
    </submittedName>
</protein>
<gene>
    <name evidence="1" type="ORF">GCM10009823_22010</name>
</gene>
<keyword evidence="2" id="KW-1185">Reference proteome</keyword>
<accession>A0ABN2WX30</accession>
<dbReference type="Pfam" id="PF05768">
    <property type="entry name" value="Glrx-like"/>
    <property type="match status" value="1"/>
</dbReference>
<organism evidence="1 2">
    <name type="scientific">Brevibacterium salitolerans</name>
    <dbReference type="NCBI Taxonomy" id="1403566"/>
    <lineage>
        <taxon>Bacteria</taxon>
        <taxon>Bacillati</taxon>
        <taxon>Actinomycetota</taxon>
        <taxon>Actinomycetes</taxon>
        <taxon>Micrococcales</taxon>
        <taxon>Brevibacteriaceae</taxon>
        <taxon>Brevibacterium</taxon>
    </lineage>
</organism>
<dbReference type="Gene3D" id="3.40.30.10">
    <property type="entry name" value="Glutaredoxin"/>
    <property type="match status" value="1"/>
</dbReference>
<evidence type="ECO:0000313" key="1">
    <source>
        <dbReference type="EMBL" id="GAA2099925.1"/>
    </source>
</evidence>
<dbReference type="SUPFAM" id="SSF52833">
    <property type="entry name" value="Thioredoxin-like"/>
    <property type="match status" value="1"/>
</dbReference>
<comment type="caution">
    <text evidence="1">The sequence shown here is derived from an EMBL/GenBank/DDBJ whole genome shotgun (WGS) entry which is preliminary data.</text>
</comment>
<dbReference type="RefSeq" id="WP_344337239.1">
    <property type="nucleotide sequence ID" value="NZ_BAAAPZ010000008.1"/>
</dbReference>
<name>A0ABN2WX30_9MICO</name>
<reference evidence="1 2" key="1">
    <citation type="journal article" date="2019" name="Int. J. Syst. Evol. Microbiol.">
        <title>The Global Catalogue of Microorganisms (GCM) 10K type strain sequencing project: providing services to taxonomists for standard genome sequencing and annotation.</title>
        <authorList>
            <consortium name="The Broad Institute Genomics Platform"/>
            <consortium name="The Broad Institute Genome Sequencing Center for Infectious Disease"/>
            <person name="Wu L."/>
            <person name="Ma J."/>
        </authorList>
    </citation>
    <scope>NUCLEOTIDE SEQUENCE [LARGE SCALE GENOMIC DNA]</scope>
    <source>
        <strain evidence="1 2">JCM 15900</strain>
    </source>
</reference>
<proteinExistence type="predicted"/>
<dbReference type="Proteomes" id="UP001500984">
    <property type="component" value="Unassembled WGS sequence"/>
</dbReference>
<dbReference type="EMBL" id="BAAAPZ010000008">
    <property type="protein sequence ID" value="GAA2099925.1"/>
    <property type="molecule type" value="Genomic_DNA"/>
</dbReference>
<evidence type="ECO:0000313" key="2">
    <source>
        <dbReference type="Proteomes" id="UP001500984"/>
    </source>
</evidence>